<evidence type="ECO:0000256" key="3">
    <source>
        <dbReference type="ARBA" id="ARBA00022833"/>
    </source>
</evidence>
<keyword evidence="1" id="KW-0479">Metal-binding</keyword>
<dbReference type="EMBL" id="LGRX02030616">
    <property type="protein sequence ID" value="KAK3245464.1"/>
    <property type="molecule type" value="Genomic_DNA"/>
</dbReference>
<comment type="caution">
    <text evidence="5">The sequence shown here is derived from an EMBL/GenBank/DDBJ whole genome shotgun (WGS) entry which is preliminary data.</text>
</comment>
<keyword evidence="6" id="KW-1185">Reference proteome</keyword>
<protein>
    <recommendedName>
        <fullName evidence="4">Zinc finger PHD-type domain-containing protein</fullName>
    </recommendedName>
</protein>
<evidence type="ECO:0000256" key="2">
    <source>
        <dbReference type="ARBA" id="ARBA00022771"/>
    </source>
</evidence>
<dbReference type="InterPro" id="IPR001965">
    <property type="entry name" value="Znf_PHD"/>
</dbReference>
<sequence>MLGYNATSQESTRLSPYELVYAQRPTLPPATKERISEPLDSCMDAEAVAASYLERAEYVKRAAIMAGNDIAIAQHRQTERYAQVRSGKYLPKQFNFKIGDFVFLKRSVNHGLQLHTREPILQIVELHDDGIALLRGRCGSTCKMHGSQIAVCHLTDIDPTITYNLGDHEDARCQVCQKANRPASILLCDDCNQGYHLSCLQPKLLTCL</sequence>
<dbReference type="Gene3D" id="3.30.40.10">
    <property type="entry name" value="Zinc/RING finger domain, C3HC4 (zinc finger)"/>
    <property type="match status" value="1"/>
</dbReference>
<accession>A0AAE0C0D6</accession>
<name>A0AAE0C0D6_9CHLO</name>
<evidence type="ECO:0000313" key="6">
    <source>
        <dbReference type="Proteomes" id="UP001190700"/>
    </source>
</evidence>
<feature type="domain" description="Zinc finger PHD-type" evidence="4">
    <location>
        <begin position="172"/>
        <end position="208"/>
    </location>
</feature>
<dbReference type="SUPFAM" id="SSF57903">
    <property type="entry name" value="FYVE/PHD zinc finger"/>
    <property type="match status" value="1"/>
</dbReference>
<proteinExistence type="predicted"/>
<dbReference type="AlphaFoldDB" id="A0AAE0C0D6"/>
<keyword evidence="3" id="KW-0862">Zinc</keyword>
<dbReference type="SMART" id="SM00249">
    <property type="entry name" value="PHD"/>
    <property type="match status" value="1"/>
</dbReference>
<gene>
    <name evidence="5" type="ORF">CYMTET_44970</name>
</gene>
<dbReference type="InterPro" id="IPR019787">
    <property type="entry name" value="Znf_PHD-finger"/>
</dbReference>
<evidence type="ECO:0000313" key="5">
    <source>
        <dbReference type="EMBL" id="KAK3245464.1"/>
    </source>
</evidence>
<keyword evidence="2" id="KW-0863">Zinc-finger</keyword>
<organism evidence="5 6">
    <name type="scientific">Cymbomonas tetramitiformis</name>
    <dbReference type="NCBI Taxonomy" id="36881"/>
    <lineage>
        <taxon>Eukaryota</taxon>
        <taxon>Viridiplantae</taxon>
        <taxon>Chlorophyta</taxon>
        <taxon>Pyramimonadophyceae</taxon>
        <taxon>Pyramimonadales</taxon>
        <taxon>Pyramimonadaceae</taxon>
        <taxon>Cymbomonas</taxon>
    </lineage>
</organism>
<dbReference type="Pfam" id="PF00628">
    <property type="entry name" value="PHD"/>
    <property type="match status" value="1"/>
</dbReference>
<reference evidence="5 6" key="1">
    <citation type="journal article" date="2015" name="Genome Biol. Evol.">
        <title>Comparative Genomics of a Bacterivorous Green Alga Reveals Evolutionary Causalities and Consequences of Phago-Mixotrophic Mode of Nutrition.</title>
        <authorList>
            <person name="Burns J.A."/>
            <person name="Paasch A."/>
            <person name="Narechania A."/>
            <person name="Kim E."/>
        </authorList>
    </citation>
    <scope>NUCLEOTIDE SEQUENCE [LARGE SCALE GENOMIC DNA]</scope>
    <source>
        <strain evidence="5 6">PLY_AMNH</strain>
    </source>
</reference>
<dbReference type="InterPro" id="IPR013083">
    <property type="entry name" value="Znf_RING/FYVE/PHD"/>
</dbReference>
<dbReference type="Proteomes" id="UP001190700">
    <property type="component" value="Unassembled WGS sequence"/>
</dbReference>
<dbReference type="InterPro" id="IPR011011">
    <property type="entry name" value="Znf_FYVE_PHD"/>
</dbReference>
<evidence type="ECO:0000256" key="1">
    <source>
        <dbReference type="ARBA" id="ARBA00022723"/>
    </source>
</evidence>
<dbReference type="GO" id="GO:0008270">
    <property type="term" value="F:zinc ion binding"/>
    <property type="evidence" value="ECO:0007669"/>
    <property type="project" value="UniProtKB-KW"/>
</dbReference>
<evidence type="ECO:0000259" key="4">
    <source>
        <dbReference type="SMART" id="SM00249"/>
    </source>
</evidence>